<feature type="transmembrane region" description="Helical" evidence="5">
    <location>
        <begin position="172"/>
        <end position="195"/>
    </location>
</feature>
<proteinExistence type="predicted"/>
<sequence length="321" mass="37080">MSIKIIESIQLTYLVPSLLFMTFVGFIILYKILTKSKNFQNEFYPLVCYRTFNDILYHISILFTLKLPSWSIMQSLYLENQFIASLSYLFGATTCCVPFIHTLFISSLRYLAIYYPVKYKRISNRTTTFILLLLLFIISFGIGLPTLFFDSKYVYNDLTKTVSPVFTTHSVAYYQIGYAIVFYSITIIISVVCNISNFIGLWKNNKKNGRNKRSEILFALYCLFTLFTTCLMEAYLILRIGGNFFENQVMVIIANSNLIWIGDLSTLGDFYFLIIINSEVRFAIKEFFHKLIGKEITSSIKTTEIKSTQQSKVLRGGKVVS</sequence>
<feature type="transmembrane region" description="Helical" evidence="5">
    <location>
        <begin position="216"/>
        <end position="238"/>
    </location>
</feature>
<dbReference type="InterPro" id="IPR019426">
    <property type="entry name" value="7TM_GPCR_serpentine_rcpt_Srv"/>
</dbReference>
<keyword evidence="4 5" id="KW-0472">Membrane</keyword>
<dbReference type="WBParaSite" id="PTRK_0001039600.1">
    <property type="protein sequence ID" value="PTRK_0001039600.1"/>
    <property type="gene ID" value="PTRK_0001039600"/>
</dbReference>
<dbReference type="Proteomes" id="UP000038045">
    <property type="component" value="Unplaced"/>
</dbReference>
<dbReference type="PANTHER" id="PTHR31552">
    <property type="entry name" value="SERPENTINE RECEPTOR CLASS GAMMA"/>
    <property type="match status" value="1"/>
</dbReference>
<evidence type="ECO:0000256" key="5">
    <source>
        <dbReference type="SAM" id="Phobius"/>
    </source>
</evidence>
<feature type="domain" description="G-protein coupled receptors family 1 profile" evidence="6">
    <location>
        <begin position="25"/>
        <end position="237"/>
    </location>
</feature>
<dbReference type="InterPro" id="IPR017452">
    <property type="entry name" value="GPCR_Rhodpsn_7TM"/>
</dbReference>
<dbReference type="GO" id="GO:0016020">
    <property type="term" value="C:membrane"/>
    <property type="evidence" value="ECO:0007669"/>
    <property type="project" value="UniProtKB-SubCell"/>
</dbReference>
<name>A0A0N4ZPD6_PARTI</name>
<reference evidence="8" key="1">
    <citation type="submission" date="2017-02" db="UniProtKB">
        <authorList>
            <consortium name="WormBaseParasite"/>
        </authorList>
    </citation>
    <scope>IDENTIFICATION</scope>
</reference>
<comment type="subcellular location">
    <subcellularLocation>
        <location evidence="1">Membrane</location>
    </subcellularLocation>
</comment>
<evidence type="ECO:0000313" key="8">
    <source>
        <dbReference type="WBParaSite" id="PTRK_0001039600.1"/>
    </source>
</evidence>
<dbReference type="Gene3D" id="1.20.1070.10">
    <property type="entry name" value="Rhodopsin 7-helix transmembrane proteins"/>
    <property type="match status" value="1"/>
</dbReference>
<dbReference type="SUPFAM" id="SSF81321">
    <property type="entry name" value="Family A G protein-coupled receptor-like"/>
    <property type="match status" value="1"/>
</dbReference>
<keyword evidence="3 5" id="KW-1133">Transmembrane helix</keyword>
<keyword evidence="7" id="KW-1185">Reference proteome</keyword>
<evidence type="ECO:0000259" key="6">
    <source>
        <dbReference type="PROSITE" id="PS50262"/>
    </source>
</evidence>
<keyword evidence="2 5" id="KW-0812">Transmembrane</keyword>
<feature type="transmembrane region" description="Helical" evidence="5">
    <location>
        <begin position="85"/>
        <end position="108"/>
    </location>
</feature>
<evidence type="ECO:0000313" key="7">
    <source>
        <dbReference type="Proteomes" id="UP000038045"/>
    </source>
</evidence>
<accession>A0A0N4ZPD6</accession>
<organism evidence="7 8">
    <name type="scientific">Parastrongyloides trichosuri</name>
    <name type="common">Possum-specific nematode worm</name>
    <dbReference type="NCBI Taxonomy" id="131310"/>
    <lineage>
        <taxon>Eukaryota</taxon>
        <taxon>Metazoa</taxon>
        <taxon>Ecdysozoa</taxon>
        <taxon>Nematoda</taxon>
        <taxon>Chromadorea</taxon>
        <taxon>Rhabditida</taxon>
        <taxon>Tylenchina</taxon>
        <taxon>Panagrolaimomorpha</taxon>
        <taxon>Strongyloidoidea</taxon>
        <taxon>Strongyloididae</taxon>
        <taxon>Parastrongyloides</taxon>
    </lineage>
</organism>
<feature type="transmembrane region" description="Helical" evidence="5">
    <location>
        <begin position="129"/>
        <end position="149"/>
    </location>
</feature>
<feature type="transmembrane region" description="Helical" evidence="5">
    <location>
        <begin position="258"/>
        <end position="276"/>
    </location>
</feature>
<evidence type="ECO:0000256" key="1">
    <source>
        <dbReference type="ARBA" id="ARBA00004370"/>
    </source>
</evidence>
<dbReference type="PANTHER" id="PTHR31552:SF8">
    <property type="entry name" value="SERPENTINE RECEPTOR CLASS GAMMA"/>
    <property type="match status" value="1"/>
</dbReference>
<dbReference type="Pfam" id="PF10323">
    <property type="entry name" value="7TM_GPCR_Srv"/>
    <property type="match status" value="1"/>
</dbReference>
<evidence type="ECO:0000256" key="2">
    <source>
        <dbReference type="ARBA" id="ARBA00022692"/>
    </source>
</evidence>
<evidence type="ECO:0000256" key="3">
    <source>
        <dbReference type="ARBA" id="ARBA00022989"/>
    </source>
</evidence>
<evidence type="ECO:0000256" key="4">
    <source>
        <dbReference type="ARBA" id="ARBA00023136"/>
    </source>
</evidence>
<dbReference type="STRING" id="131310.A0A0N4ZPD6"/>
<feature type="transmembrane region" description="Helical" evidence="5">
    <location>
        <begin position="12"/>
        <end position="34"/>
    </location>
</feature>
<dbReference type="PROSITE" id="PS50262">
    <property type="entry name" value="G_PROTEIN_RECEP_F1_2"/>
    <property type="match status" value="1"/>
</dbReference>
<dbReference type="AlphaFoldDB" id="A0A0N4ZPD6"/>
<protein>
    <submittedName>
        <fullName evidence="8">G_PROTEIN_RECEP_F1_2 domain-containing protein</fullName>
    </submittedName>
</protein>